<reference evidence="9" key="1">
    <citation type="submission" date="2020-11" db="EMBL/GenBank/DDBJ databases">
        <title>Enhanced detection system for hospital associated transmission using whole genome sequencing surveillance.</title>
        <authorList>
            <person name="Harrison L.H."/>
            <person name="Van Tyne D."/>
            <person name="Marsh J.W."/>
            <person name="Griffith M.P."/>
            <person name="Snyder D.J."/>
            <person name="Cooper V.S."/>
            <person name="Mustapha M."/>
        </authorList>
    </citation>
    <scope>NUCLEOTIDE SEQUENCE</scope>
    <source>
        <strain evidence="9">STEN00053</strain>
    </source>
</reference>
<gene>
    <name evidence="9" type="ORF">I5V89_12065</name>
</gene>
<keyword evidence="3 6" id="KW-0812">Transmembrane</keyword>
<dbReference type="InterPro" id="IPR003838">
    <property type="entry name" value="ABC3_permease_C"/>
</dbReference>
<evidence type="ECO:0000256" key="1">
    <source>
        <dbReference type="ARBA" id="ARBA00004651"/>
    </source>
</evidence>
<organism evidence="9 10">
    <name type="scientific">Stenotrophomonas maltophilia</name>
    <name type="common">Pseudomonas maltophilia</name>
    <name type="synonym">Xanthomonas maltophilia</name>
    <dbReference type="NCBI Taxonomy" id="40324"/>
    <lineage>
        <taxon>Bacteria</taxon>
        <taxon>Pseudomonadati</taxon>
        <taxon>Pseudomonadota</taxon>
        <taxon>Gammaproteobacteria</taxon>
        <taxon>Lysobacterales</taxon>
        <taxon>Lysobacteraceae</taxon>
        <taxon>Stenotrophomonas</taxon>
        <taxon>Stenotrophomonas maltophilia group</taxon>
    </lineage>
</organism>
<dbReference type="InterPro" id="IPR050250">
    <property type="entry name" value="Macrolide_Exporter_MacB"/>
</dbReference>
<feature type="domain" description="ABC3 transporter permease C-terminal" evidence="7">
    <location>
        <begin position="318"/>
        <end position="433"/>
    </location>
</feature>
<feature type="transmembrane region" description="Helical" evidence="6">
    <location>
        <begin position="317"/>
        <end position="337"/>
    </location>
</feature>
<dbReference type="PANTHER" id="PTHR30572:SF18">
    <property type="entry name" value="ABC-TYPE MACROLIDE FAMILY EXPORT SYSTEM PERMEASE COMPONENT 2"/>
    <property type="match status" value="1"/>
</dbReference>
<dbReference type="AlphaFoldDB" id="A0AA40Y474"/>
<accession>A0AA40Y474</accession>
<feature type="transmembrane region" description="Helical" evidence="6">
    <location>
        <begin position="358"/>
        <end position="386"/>
    </location>
</feature>
<protein>
    <submittedName>
        <fullName evidence="9">ABC transporter permease</fullName>
    </submittedName>
</protein>
<evidence type="ECO:0000256" key="4">
    <source>
        <dbReference type="ARBA" id="ARBA00022989"/>
    </source>
</evidence>
<dbReference type="Pfam" id="PF02687">
    <property type="entry name" value="FtsX"/>
    <property type="match status" value="1"/>
</dbReference>
<feature type="transmembrane region" description="Helical" evidence="6">
    <location>
        <begin position="406"/>
        <end position="427"/>
    </location>
</feature>
<feature type="domain" description="MacB-like periplasmic core" evidence="8">
    <location>
        <begin position="22"/>
        <end position="273"/>
    </location>
</feature>
<dbReference type="GO" id="GO:0022857">
    <property type="term" value="F:transmembrane transporter activity"/>
    <property type="evidence" value="ECO:0007669"/>
    <property type="project" value="TreeGrafter"/>
</dbReference>
<dbReference type="PANTHER" id="PTHR30572">
    <property type="entry name" value="MEMBRANE COMPONENT OF TRANSPORTER-RELATED"/>
    <property type="match status" value="1"/>
</dbReference>
<dbReference type="Proteomes" id="UP000634179">
    <property type="component" value="Unassembled WGS sequence"/>
</dbReference>
<dbReference type="Pfam" id="PF12704">
    <property type="entry name" value="MacB_PCD"/>
    <property type="match status" value="1"/>
</dbReference>
<evidence type="ECO:0000313" key="10">
    <source>
        <dbReference type="Proteomes" id="UP000634179"/>
    </source>
</evidence>
<evidence type="ECO:0000259" key="8">
    <source>
        <dbReference type="Pfam" id="PF12704"/>
    </source>
</evidence>
<sequence length="441" mass="47923">MRRLVYCAQVALHNTLRSKAITALMVLAIAVGIGASMTTLTVVYLLSGDPLPGRSGDLYYPQLDANPNSKGREPYDVLDYRSAYDLWSSGRADQQTLVVTNPVKLRPDQGSAPPVIRSSISTTTDFATMFAVPLAHGRWWSREEDDARARVVVISSELNEQMFGGGDSVGQTLRVKDTAMRIVGVLAPWRPSPLFYKVRGGRFSGGNTSGFFASADDLFMPLTSSLEINDGDFVPFTCWSTPEERGRLQTAPCVWVHLWVKLDSAAKVAAYQRFLQNYAAEQKALGRISHADNTRLRSLMQWLDFNQVVPSDVKLQAILAFAFLGICIANVVGLLLAKFLRYSGEIGLRRALGASRAAIFLQCVVEAALVGALGGTLGLLLTWLGLSAVRSQPVAYADLARLDTTMLLFTLALSVLASLLASLIPAIRASAVQPIAQLKLL</sequence>
<comment type="caution">
    <text evidence="9">The sequence shown here is derived from an EMBL/GenBank/DDBJ whole genome shotgun (WGS) entry which is preliminary data.</text>
</comment>
<name>A0AA40Y474_STEMA</name>
<keyword evidence="5 6" id="KW-0472">Membrane</keyword>
<proteinExistence type="predicted"/>
<evidence type="ECO:0000259" key="7">
    <source>
        <dbReference type="Pfam" id="PF02687"/>
    </source>
</evidence>
<keyword evidence="4 6" id="KW-1133">Transmembrane helix</keyword>
<keyword evidence="2" id="KW-1003">Cell membrane</keyword>
<evidence type="ECO:0000256" key="2">
    <source>
        <dbReference type="ARBA" id="ARBA00022475"/>
    </source>
</evidence>
<evidence type="ECO:0000256" key="3">
    <source>
        <dbReference type="ARBA" id="ARBA00022692"/>
    </source>
</evidence>
<evidence type="ECO:0000256" key="6">
    <source>
        <dbReference type="SAM" id="Phobius"/>
    </source>
</evidence>
<dbReference type="GO" id="GO:0005886">
    <property type="term" value="C:plasma membrane"/>
    <property type="evidence" value="ECO:0007669"/>
    <property type="project" value="UniProtKB-SubCell"/>
</dbReference>
<evidence type="ECO:0000256" key="5">
    <source>
        <dbReference type="ARBA" id="ARBA00023136"/>
    </source>
</evidence>
<dbReference type="EMBL" id="JADUOV010000007">
    <property type="protein sequence ID" value="MBH1790607.1"/>
    <property type="molecule type" value="Genomic_DNA"/>
</dbReference>
<dbReference type="RefSeq" id="WP_049404768.1">
    <property type="nucleotide sequence ID" value="NZ_JANKBX010000002.1"/>
</dbReference>
<evidence type="ECO:0000313" key="9">
    <source>
        <dbReference type="EMBL" id="MBH1790607.1"/>
    </source>
</evidence>
<feature type="transmembrane region" description="Helical" evidence="6">
    <location>
        <begin position="21"/>
        <end position="46"/>
    </location>
</feature>
<dbReference type="InterPro" id="IPR025857">
    <property type="entry name" value="MacB_PCD"/>
</dbReference>
<comment type="subcellular location">
    <subcellularLocation>
        <location evidence="1">Cell membrane</location>
        <topology evidence="1">Multi-pass membrane protein</topology>
    </subcellularLocation>
</comment>